<dbReference type="OrthoDB" id="268479at2759"/>
<dbReference type="STRING" id="3775.A0A1Q3AWZ8"/>
<dbReference type="SUPFAM" id="SSF56235">
    <property type="entry name" value="N-terminal nucleophile aminohydrolases (Ntn hydrolases)"/>
    <property type="match status" value="1"/>
</dbReference>
<sequence>MSCLAISLLCNILYHKRISPYNAFNVLGGLSNGKGRVFTYVAVGSYRVGYSSQGSSSTLIVPFL</sequence>
<proteinExistence type="predicted"/>
<dbReference type="InParanoid" id="A0A1Q3AWZ8"/>
<feature type="non-terminal residue" evidence="1">
    <location>
        <position position="64"/>
    </location>
</feature>
<dbReference type="AlphaFoldDB" id="A0A1Q3AWZ8"/>
<evidence type="ECO:0000313" key="2">
    <source>
        <dbReference type="Proteomes" id="UP000187406"/>
    </source>
</evidence>
<accession>A0A1Q3AWZ8</accession>
<dbReference type="EMBL" id="BDDD01000141">
    <property type="protein sequence ID" value="GAV60239.1"/>
    <property type="molecule type" value="Genomic_DNA"/>
</dbReference>
<dbReference type="Proteomes" id="UP000187406">
    <property type="component" value="Unassembled WGS sequence"/>
</dbReference>
<evidence type="ECO:0000313" key="1">
    <source>
        <dbReference type="EMBL" id="GAV60239.1"/>
    </source>
</evidence>
<dbReference type="Gene3D" id="3.60.20.10">
    <property type="entry name" value="Glutamine Phosphoribosylpyrophosphate, subunit 1, domain 1"/>
    <property type="match status" value="1"/>
</dbReference>
<protein>
    <submittedName>
        <fullName evidence="1">Uncharacterized protein</fullName>
    </submittedName>
</protein>
<gene>
    <name evidence="1" type="ORF">CFOL_v3_03770</name>
</gene>
<dbReference type="InterPro" id="IPR029055">
    <property type="entry name" value="Ntn_hydrolases_N"/>
</dbReference>
<organism evidence="1 2">
    <name type="scientific">Cephalotus follicularis</name>
    <name type="common">Albany pitcher plant</name>
    <dbReference type="NCBI Taxonomy" id="3775"/>
    <lineage>
        <taxon>Eukaryota</taxon>
        <taxon>Viridiplantae</taxon>
        <taxon>Streptophyta</taxon>
        <taxon>Embryophyta</taxon>
        <taxon>Tracheophyta</taxon>
        <taxon>Spermatophyta</taxon>
        <taxon>Magnoliopsida</taxon>
        <taxon>eudicotyledons</taxon>
        <taxon>Gunneridae</taxon>
        <taxon>Pentapetalae</taxon>
        <taxon>rosids</taxon>
        <taxon>fabids</taxon>
        <taxon>Oxalidales</taxon>
        <taxon>Cephalotaceae</taxon>
        <taxon>Cephalotus</taxon>
    </lineage>
</organism>
<comment type="caution">
    <text evidence="1">The sequence shown here is derived from an EMBL/GenBank/DDBJ whole genome shotgun (WGS) entry which is preliminary data.</text>
</comment>
<reference evidence="2" key="1">
    <citation type="submission" date="2016-04" db="EMBL/GenBank/DDBJ databases">
        <title>Cephalotus genome sequencing.</title>
        <authorList>
            <person name="Fukushima K."/>
            <person name="Hasebe M."/>
            <person name="Fang X."/>
        </authorList>
    </citation>
    <scope>NUCLEOTIDE SEQUENCE [LARGE SCALE GENOMIC DNA]</scope>
    <source>
        <strain evidence="2">cv. St1</strain>
    </source>
</reference>
<keyword evidence="2" id="KW-1185">Reference proteome</keyword>
<name>A0A1Q3AWZ8_CEPFO</name>